<name>A0A8J1XPA0_OWEFU</name>
<reference evidence="1" key="1">
    <citation type="submission" date="2022-03" db="EMBL/GenBank/DDBJ databases">
        <authorList>
            <person name="Martin C."/>
        </authorList>
    </citation>
    <scope>NUCLEOTIDE SEQUENCE</scope>
</reference>
<dbReference type="EMBL" id="CAIIXF020000012">
    <property type="protein sequence ID" value="CAH1802232.1"/>
    <property type="molecule type" value="Genomic_DNA"/>
</dbReference>
<comment type="caution">
    <text evidence="1">The sequence shown here is derived from an EMBL/GenBank/DDBJ whole genome shotgun (WGS) entry which is preliminary data.</text>
</comment>
<organism evidence="1 2">
    <name type="scientific">Owenia fusiformis</name>
    <name type="common">Polychaete worm</name>
    <dbReference type="NCBI Taxonomy" id="6347"/>
    <lineage>
        <taxon>Eukaryota</taxon>
        <taxon>Metazoa</taxon>
        <taxon>Spiralia</taxon>
        <taxon>Lophotrochozoa</taxon>
        <taxon>Annelida</taxon>
        <taxon>Polychaeta</taxon>
        <taxon>Sedentaria</taxon>
        <taxon>Canalipalpata</taxon>
        <taxon>Sabellida</taxon>
        <taxon>Oweniida</taxon>
        <taxon>Oweniidae</taxon>
        <taxon>Owenia</taxon>
    </lineage>
</organism>
<evidence type="ECO:0000313" key="2">
    <source>
        <dbReference type="Proteomes" id="UP000749559"/>
    </source>
</evidence>
<dbReference type="Proteomes" id="UP000749559">
    <property type="component" value="Unassembled WGS sequence"/>
</dbReference>
<keyword evidence="2" id="KW-1185">Reference proteome</keyword>
<accession>A0A8J1XPA0</accession>
<evidence type="ECO:0000313" key="1">
    <source>
        <dbReference type="EMBL" id="CAH1802232.1"/>
    </source>
</evidence>
<proteinExistence type="predicted"/>
<gene>
    <name evidence="1" type="ORF">OFUS_LOCUS25937</name>
</gene>
<protein>
    <submittedName>
        <fullName evidence="1">Uncharacterized protein</fullName>
    </submittedName>
</protein>
<sequence>MTYFQRLIENSSVCHATGGSVWKFDNDHLTFRWSTGVRNVSKGLRGDYEPTLENNELVAGKTGDLRNSTIIFNNGAWDLYRGTFSDYLDSIQTLFVPLIRKYRQNPTWNNTRIIWFGNPTFPHLPEFLNKEHHKRNEFRAAAANGLTEALIKDLRVDFINQLNPSSIRASEIACNVHYICTRQKTIGHVGIVIAHMLFEDMCRIYTPE</sequence>
<dbReference type="AlphaFoldDB" id="A0A8J1XPA0"/>